<dbReference type="EMBL" id="QCYY01002718">
    <property type="protein sequence ID" value="ROT68094.1"/>
    <property type="molecule type" value="Genomic_DNA"/>
</dbReference>
<feature type="transmembrane region" description="Helical" evidence="1">
    <location>
        <begin position="301"/>
        <end position="322"/>
    </location>
</feature>
<keyword evidence="1" id="KW-1133">Transmembrane helix</keyword>
<keyword evidence="3" id="KW-1185">Reference proteome</keyword>
<comment type="caution">
    <text evidence="2">The sequence shown here is derived from an EMBL/GenBank/DDBJ whole genome shotgun (WGS) entry which is preliminary data.</text>
</comment>
<evidence type="ECO:0000313" key="3">
    <source>
        <dbReference type="Proteomes" id="UP000283509"/>
    </source>
</evidence>
<feature type="transmembrane region" description="Helical" evidence="1">
    <location>
        <begin position="267"/>
        <end position="289"/>
    </location>
</feature>
<dbReference type="AlphaFoldDB" id="A0A3R7Q470"/>
<proteinExistence type="predicted"/>
<reference evidence="2 3" key="2">
    <citation type="submission" date="2019-01" db="EMBL/GenBank/DDBJ databases">
        <title>The decoding of complex shrimp genome reveals the adaptation for benthos swimmer, frequently molting mechanism and breeding impact on genome.</title>
        <authorList>
            <person name="Sun Y."/>
            <person name="Gao Y."/>
            <person name="Yu Y."/>
        </authorList>
    </citation>
    <scope>NUCLEOTIDE SEQUENCE [LARGE SCALE GENOMIC DNA]</scope>
    <source>
        <tissue evidence="2">Muscle</tissue>
    </source>
</reference>
<evidence type="ECO:0000313" key="2">
    <source>
        <dbReference type="EMBL" id="ROT68094.1"/>
    </source>
</evidence>
<evidence type="ECO:0000256" key="1">
    <source>
        <dbReference type="SAM" id="Phobius"/>
    </source>
</evidence>
<reference evidence="2 3" key="1">
    <citation type="submission" date="2018-04" db="EMBL/GenBank/DDBJ databases">
        <authorList>
            <person name="Zhang X."/>
            <person name="Yuan J."/>
            <person name="Li F."/>
            <person name="Xiang J."/>
        </authorList>
    </citation>
    <scope>NUCLEOTIDE SEQUENCE [LARGE SCALE GENOMIC DNA]</scope>
    <source>
        <tissue evidence="2">Muscle</tissue>
    </source>
</reference>
<feature type="transmembrane region" description="Helical" evidence="1">
    <location>
        <begin position="231"/>
        <end position="255"/>
    </location>
</feature>
<keyword evidence="1" id="KW-0812">Transmembrane</keyword>
<dbReference type="Proteomes" id="UP000283509">
    <property type="component" value="Unassembled WGS sequence"/>
</dbReference>
<keyword evidence="1" id="KW-0472">Membrane</keyword>
<accession>A0A3R7Q470</accession>
<organism evidence="2 3">
    <name type="scientific">Penaeus vannamei</name>
    <name type="common">Whiteleg shrimp</name>
    <name type="synonym">Litopenaeus vannamei</name>
    <dbReference type="NCBI Taxonomy" id="6689"/>
    <lineage>
        <taxon>Eukaryota</taxon>
        <taxon>Metazoa</taxon>
        <taxon>Ecdysozoa</taxon>
        <taxon>Arthropoda</taxon>
        <taxon>Crustacea</taxon>
        <taxon>Multicrustacea</taxon>
        <taxon>Malacostraca</taxon>
        <taxon>Eumalacostraca</taxon>
        <taxon>Eucarida</taxon>
        <taxon>Decapoda</taxon>
        <taxon>Dendrobranchiata</taxon>
        <taxon>Penaeoidea</taxon>
        <taxon>Penaeidae</taxon>
        <taxon>Penaeus</taxon>
    </lineage>
</organism>
<gene>
    <name evidence="2" type="ORF">C7M84_013767</name>
</gene>
<protein>
    <submittedName>
        <fullName evidence="2">Uncharacterized protein</fullName>
    </submittedName>
</protein>
<sequence>MRIRPCLLRHSFFSLWDLYAGMPTLSVDGSWHVSYILSFSRPSASSFILSMLLRHHSLESSLSVSLLAGSFSLSLRTLLKSSLSSPCHPSSVFVSQTLMVIRVKGAQASHLVMRAGRDMRFVSSMPAPSTLFARSACNSFLSHPLSCSVSIASLPHLSSPPSLSLCSILCSLPVVVSRSLYFPSLRLPPFHSLFSCCSLLSFLSFSAVPLLSSLPVLSLSLLLSSNSQHPFSFLSFLGQPFLPSLPSFLSSLLPILSPIPFFLPRLLFLPLPLFFAACLLLSSAPFFLLFPSISSSSLLPFLPFFPSSLSLSFFSFLLFSFLPSFLPPTHLSRARCLASFLSYFPILPLFAHCAPDSFLPRHYLNSFSFTLFLPPLLYSTLRLSFLPLFFAASPSSSSFLPALPLLFPPSLSFPFPLFLPSSSLLSLPSCSALPPSLLFIPFHHFLRLLPASLASLPPSLFVTAFPPLLPPVPSFSTDPISCLPASLLSSLLLSCIPPCLPPPLGFRSLLSLQILLAAPVHTHDPDSLPPRHPLLSFLILHPPPLPSPHTSHPLVCPLLCFSPSIPRSSAPAHDLPFLLLLPPSTLTPSSPPPCP</sequence>
<name>A0A3R7Q470_PENVA</name>